<evidence type="ECO:0000313" key="2">
    <source>
        <dbReference type="EMBL" id="KAH7266252.1"/>
    </source>
</evidence>
<sequence length="201" mass="22182">MSALLLSSAQFILRTALPTSAPAFLASLTAKTGEADEMMLSYPTNLRVFLFPAIHNTPASARDEHHPPTGRVVARTCLRENIDNDGPKSPHREKWQDESAQSPRPSDIEMHDGSTRGRLRGEPRCTSGETKPLSCSRGLTTGQPGFRDVFLHLGRPGMPVPGCACRESWVRRCRWSTVDVEMAGCAPLKAPFVHTMRPRHN</sequence>
<evidence type="ECO:0000256" key="1">
    <source>
        <dbReference type="SAM" id="MobiDB-lite"/>
    </source>
</evidence>
<reference evidence="2" key="1">
    <citation type="journal article" date="2021" name="Nat. Commun.">
        <title>Genetic determinants of endophytism in the Arabidopsis root mycobiome.</title>
        <authorList>
            <person name="Mesny F."/>
            <person name="Miyauchi S."/>
            <person name="Thiergart T."/>
            <person name="Pickel B."/>
            <person name="Atanasova L."/>
            <person name="Karlsson M."/>
            <person name="Huettel B."/>
            <person name="Barry K.W."/>
            <person name="Haridas S."/>
            <person name="Chen C."/>
            <person name="Bauer D."/>
            <person name="Andreopoulos W."/>
            <person name="Pangilinan J."/>
            <person name="LaButti K."/>
            <person name="Riley R."/>
            <person name="Lipzen A."/>
            <person name="Clum A."/>
            <person name="Drula E."/>
            <person name="Henrissat B."/>
            <person name="Kohler A."/>
            <person name="Grigoriev I.V."/>
            <person name="Martin F.M."/>
            <person name="Hacquard S."/>
        </authorList>
    </citation>
    <scope>NUCLEOTIDE SEQUENCE</scope>
    <source>
        <strain evidence="2">FSSC 5 MPI-SDFR-AT-0091</strain>
    </source>
</reference>
<evidence type="ECO:0000313" key="3">
    <source>
        <dbReference type="Proteomes" id="UP000736672"/>
    </source>
</evidence>
<dbReference type="EMBL" id="JAGTJS010000006">
    <property type="protein sequence ID" value="KAH7266252.1"/>
    <property type="molecule type" value="Genomic_DNA"/>
</dbReference>
<dbReference type="Proteomes" id="UP000736672">
    <property type="component" value="Unassembled WGS sequence"/>
</dbReference>
<accession>A0A9P9HYZ3</accession>
<feature type="region of interest" description="Disordered" evidence="1">
    <location>
        <begin position="81"/>
        <end position="139"/>
    </location>
</feature>
<name>A0A9P9HYZ3_FUSSL</name>
<keyword evidence="3" id="KW-1185">Reference proteome</keyword>
<feature type="compositionally biased region" description="Basic and acidic residues" evidence="1">
    <location>
        <begin position="106"/>
        <end position="123"/>
    </location>
</feature>
<organism evidence="2 3">
    <name type="scientific">Fusarium solani</name>
    <name type="common">Filamentous fungus</name>
    <dbReference type="NCBI Taxonomy" id="169388"/>
    <lineage>
        <taxon>Eukaryota</taxon>
        <taxon>Fungi</taxon>
        <taxon>Dikarya</taxon>
        <taxon>Ascomycota</taxon>
        <taxon>Pezizomycotina</taxon>
        <taxon>Sordariomycetes</taxon>
        <taxon>Hypocreomycetidae</taxon>
        <taxon>Hypocreales</taxon>
        <taxon>Nectriaceae</taxon>
        <taxon>Fusarium</taxon>
        <taxon>Fusarium solani species complex</taxon>
    </lineage>
</organism>
<comment type="caution">
    <text evidence="2">The sequence shown here is derived from an EMBL/GenBank/DDBJ whole genome shotgun (WGS) entry which is preliminary data.</text>
</comment>
<proteinExistence type="predicted"/>
<protein>
    <submittedName>
        <fullName evidence="2">Uncharacterized protein</fullName>
    </submittedName>
</protein>
<gene>
    <name evidence="2" type="ORF">B0J15DRAFT_242257</name>
</gene>
<feature type="compositionally biased region" description="Basic and acidic residues" evidence="1">
    <location>
        <begin position="81"/>
        <end position="97"/>
    </location>
</feature>
<dbReference type="AlphaFoldDB" id="A0A9P9HYZ3"/>